<comment type="caution">
    <text evidence="2">The sequence shown here is derived from an EMBL/GenBank/DDBJ whole genome shotgun (WGS) entry which is preliminary data.</text>
</comment>
<dbReference type="Proteomes" id="UP000824540">
    <property type="component" value="Unassembled WGS sequence"/>
</dbReference>
<feature type="region of interest" description="Disordered" evidence="1">
    <location>
        <begin position="1"/>
        <end position="39"/>
    </location>
</feature>
<feature type="compositionally biased region" description="Polar residues" evidence="1">
    <location>
        <begin position="1"/>
        <end position="14"/>
    </location>
</feature>
<keyword evidence="3" id="KW-1185">Reference proteome</keyword>
<evidence type="ECO:0000313" key="3">
    <source>
        <dbReference type="Proteomes" id="UP000824540"/>
    </source>
</evidence>
<evidence type="ECO:0000313" key="2">
    <source>
        <dbReference type="EMBL" id="KAG9346837.1"/>
    </source>
</evidence>
<gene>
    <name evidence="2" type="ORF">JZ751_007183</name>
</gene>
<dbReference type="EMBL" id="JAFBMS010000015">
    <property type="protein sequence ID" value="KAG9346837.1"/>
    <property type="molecule type" value="Genomic_DNA"/>
</dbReference>
<protein>
    <submittedName>
        <fullName evidence="2">Uncharacterized protein</fullName>
    </submittedName>
</protein>
<sequence>MSTQETGSDGTHNMQGGEDDTIELSPTIWPQNRPQRAKRTPFYHRSLNQAELAERLITPTVEDVQALMRKSLGSAFRKEGNSGMLSA</sequence>
<evidence type="ECO:0000256" key="1">
    <source>
        <dbReference type="SAM" id="MobiDB-lite"/>
    </source>
</evidence>
<accession>A0A8T2PDL8</accession>
<reference evidence="2" key="1">
    <citation type="thesis" date="2021" institute="BYU ScholarsArchive" country="Provo, UT, USA">
        <title>Applications of and Algorithms for Genome Assembly and Genomic Analyses with an Emphasis on Marine Teleosts.</title>
        <authorList>
            <person name="Pickett B.D."/>
        </authorList>
    </citation>
    <scope>NUCLEOTIDE SEQUENCE</scope>
    <source>
        <strain evidence="2">HI-2016</strain>
    </source>
</reference>
<name>A0A8T2PDL8_9TELE</name>
<dbReference type="AlphaFoldDB" id="A0A8T2PDL8"/>
<organism evidence="2 3">
    <name type="scientific">Albula glossodonta</name>
    <name type="common">roundjaw bonefish</name>
    <dbReference type="NCBI Taxonomy" id="121402"/>
    <lineage>
        <taxon>Eukaryota</taxon>
        <taxon>Metazoa</taxon>
        <taxon>Chordata</taxon>
        <taxon>Craniata</taxon>
        <taxon>Vertebrata</taxon>
        <taxon>Euteleostomi</taxon>
        <taxon>Actinopterygii</taxon>
        <taxon>Neopterygii</taxon>
        <taxon>Teleostei</taxon>
        <taxon>Albuliformes</taxon>
        <taxon>Albulidae</taxon>
        <taxon>Albula</taxon>
    </lineage>
</organism>
<proteinExistence type="predicted"/>